<feature type="chain" id="PRO_5002994281" description="Lipoprotein" evidence="1">
    <location>
        <begin position="19"/>
        <end position="266"/>
    </location>
</feature>
<evidence type="ECO:0000256" key="1">
    <source>
        <dbReference type="SAM" id="SignalP"/>
    </source>
</evidence>
<feature type="signal peptide" evidence="1">
    <location>
        <begin position="1"/>
        <end position="18"/>
    </location>
</feature>
<dbReference type="KEGG" id="drt:Dret_1911"/>
<dbReference type="STRING" id="485915.Dret_1911"/>
<gene>
    <name evidence="2" type="ordered locus">Dret_1911</name>
</gene>
<accession>C8X4H2</accession>
<sequence>MRSILLCSLSVAVLALMAGCSTWNKTVETTHGVYKSYVNVDPEIDLDKEADCAPSERVLAQAFTPVDAQLHQVLRQMETQESFPSDDWLASQMDRFSWLNGIVVIDRQGEVVHRYPEQPIKQITTDFVRNDQGDWAERQNRLLVQRNPLGAECCLTQPFFKDNVWQGLIVAHFDPRSLAGQSPLSTRLLFFTPQELLWAGPALTPEAVLSPSWQEILADNVAGELEHNGREIVWTARYIGPDPVLYAVTSRDQATAQAEETASCDK</sequence>
<dbReference type="HOGENOM" id="CLU_076295_0_0_7"/>
<evidence type="ECO:0000313" key="2">
    <source>
        <dbReference type="EMBL" id="ACV69195.1"/>
    </source>
</evidence>
<dbReference type="EMBL" id="CP001734">
    <property type="protein sequence ID" value="ACV69195.1"/>
    <property type="molecule type" value="Genomic_DNA"/>
</dbReference>
<evidence type="ECO:0008006" key="4">
    <source>
        <dbReference type="Google" id="ProtNLM"/>
    </source>
</evidence>
<dbReference type="OrthoDB" id="5449205at2"/>
<keyword evidence="3" id="KW-1185">Reference proteome</keyword>
<protein>
    <recommendedName>
        <fullName evidence="4">Lipoprotein</fullName>
    </recommendedName>
</protein>
<reference evidence="3" key="1">
    <citation type="submission" date="2009-09" db="EMBL/GenBank/DDBJ databases">
        <title>The complete chromosome of Desulfohalobium retbaense DSM 5692.</title>
        <authorList>
            <consortium name="US DOE Joint Genome Institute (JGI-PGF)"/>
            <person name="Lucas S."/>
            <person name="Copeland A."/>
            <person name="Lapidus A."/>
            <person name="Glavina del Rio T."/>
            <person name="Dalin E."/>
            <person name="Tice H."/>
            <person name="Bruce D."/>
            <person name="Goodwin L."/>
            <person name="Pitluck S."/>
            <person name="Kyrpides N."/>
            <person name="Mavromatis K."/>
            <person name="Ivanova N."/>
            <person name="Mikhailova N."/>
            <person name="Munk A.C."/>
            <person name="Brettin T."/>
            <person name="Detter J.C."/>
            <person name="Han C."/>
            <person name="Tapia R."/>
            <person name="Larimer F."/>
            <person name="Land M."/>
            <person name="Hauser L."/>
            <person name="Markowitz V."/>
            <person name="Cheng J.-F."/>
            <person name="Hugenholtz P."/>
            <person name="Woyke T."/>
            <person name="Wu D."/>
            <person name="Spring S."/>
            <person name="Klenk H.-P."/>
            <person name="Eisen J.A."/>
        </authorList>
    </citation>
    <scope>NUCLEOTIDE SEQUENCE [LARGE SCALE GENOMIC DNA]</scope>
    <source>
        <strain evidence="3">DSM 5692</strain>
    </source>
</reference>
<evidence type="ECO:0000313" key="3">
    <source>
        <dbReference type="Proteomes" id="UP000001052"/>
    </source>
</evidence>
<dbReference type="RefSeq" id="WP_015752338.1">
    <property type="nucleotide sequence ID" value="NC_013223.1"/>
</dbReference>
<dbReference type="AlphaFoldDB" id="C8X4H2"/>
<name>C8X4H2_DESRD</name>
<reference evidence="2 3" key="2">
    <citation type="journal article" date="2010" name="Stand. Genomic Sci.">
        <title>Complete genome sequence of Desulfohalobium retbaense type strain (HR(100)).</title>
        <authorList>
            <person name="Spring S."/>
            <person name="Nolan M."/>
            <person name="Lapidus A."/>
            <person name="Glavina Del Rio T."/>
            <person name="Copeland A."/>
            <person name="Tice H."/>
            <person name="Cheng J.F."/>
            <person name="Lucas S."/>
            <person name="Land M."/>
            <person name="Chen F."/>
            <person name="Bruce D."/>
            <person name="Goodwin L."/>
            <person name="Pitluck S."/>
            <person name="Ivanova N."/>
            <person name="Mavromatis K."/>
            <person name="Mikhailova N."/>
            <person name="Pati A."/>
            <person name="Chen A."/>
            <person name="Palaniappan K."/>
            <person name="Hauser L."/>
            <person name="Chang Y.J."/>
            <person name="Jeffries C.D."/>
            <person name="Munk C."/>
            <person name="Kiss H."/>
            <person name="Chain P."/>
            <person name="Han C."/>
            <person name="Brettin T."/>
            <person name="Detter J.C."/>
            <person name="Schuler E."/>
            <person name="Goker M."/>
            <person name="Rohde M."/>
            <person name="Bristow J."/>
            <person name="Eisen J.A."/>
            <person name="Markowitz V."/>
            <person name="Hugenholtz P."/>
            <person name="Kyrpides N.C."/>
            <person name="Klenk H.P."/>
        </authorList>
    </citation>
    <scope>NUCLEOTIDE SEQUENCE [LARGE SCALE GENOMIC DNA]</scope>
    <source>
        <strain evidence="2 3">DSM 5692</strain>
    </source>
</reference>
<dbReference type="Proteomes" id="UP000001052">
    <property type="component" value="Chromosome"/>
</dbReference>
<proteinExistence type="predicted"/>
<dbReference type="eggNOG" id="ENOG50341XC">
    <property type="taxonomic scope" value="Bacteria"/>
</dbReference>
<dbReference type="PROSITE" id="PS51257">
    <property type="entry name" value="PROKAR_LIPOPROTEIN"/>
    <property type="match status" value="1"/>
</dbReference>
<organism evidence="2 3">
    <name type="scientific">Desulfohalobium retbaense (strain ATCC 49708 / DSM 5692 / JCM 16813 / HR100)</name>
    <dbReference type="NCBI Taxonomy" id="485915"/>
    <lineage>
        <taxon>Bacteria</taxon>
        <taxon>Pseudomonadati</taxon>
        <taxon>Thermodesulfobacteriota</taxon>
        <taxon>Desulfovibrionia</taxon>
        <taxon>Desulfovibrionales</taxon>
        <taxon>Desulfohalobiaceae</taxon>
        <taxon>Desulfohalobium</taxon>
    </lineage>
</organism>
<keyword evidence="1" id="KW-0732">Signal</keyword>